<accession>A0A843WW05</accession>
<feature type="region of interest" description="Disordered" evidence="1">
    <location>
        <begin position="15"/>
        <end position="38"/>
    </location>
</feature>
<protein>
    <submittedName>
        <fullName evidence="2">Uncharacterized protein</fullName>
    </submittedName>
</protein>
<organism evidence="2 3">
    <name type="scientific">Colocasia esculenta</name>
    <name type="common">Wild taro</name>
    <name type="synonym">Arum esculentum</name>
    <dbReference type="NCBI Taxonomy" id="4460"/>
    <lineage>
        <taxon>Eukaryota</taxon>
        <taxon>Viridiplantae</taxon>
        <taxon>Streptophyta</taxon>
        <taxon>Embryophyta</taxon>
        <taxon>Tracheophyta</taxon>
        <taxon>Spermatophyta</taxon>
        <taxon>Magnoliopsida</taxon>
        <taxon>Liliopsida</taxon>
        <taxon>Araceae</taxon>
        <taxon>Aroideae</taxon>
        <taxon>Colocasieae</taxon>
        <taxon>Colocasia</taxon>
    </lineage>
</organism>
<sequence length="64" mass="7122">MGVISFYLQKEFRSTTSPVRPSSDTNCNDPRTRPSAHAEDPIFAIAAHGFEGPGRAITRVWQDM</sequence>
<dbReference type="Proteomes" id="UP000652761">
    <property type="component" value="Unassembled WGS sequence"/>
</dbReference>
<dbReference type="AlphaFoldDB" id="A0A843WW05"/>
<evidence type="ECO:0000256" key="1">
    <source>
        <dbReference type="SAM" id="MobiDB-lite"/>
    </source>
</evidence>
<evidence type="ECO:0000313" key="2">
    <source>
        <dbReference type="EMBL" id="MQM08625.1"/>
    </source>
</evidence>
<keyword evidence="3" id="KW-1185">Reference proteome</keyword>
<dbReference type="EMBL" id="NMUH01004166">
    <property type="protein sequence ID" value="MQM08625.1"/>
    <property type="molecule type" value="Genomic_DNA"/>
</dbReference>
<proteinExistence type="predicted"/>
<gene>
    <name evidence="2" type="ORF">Taro_041482</name>
</gene>
<reference evidence="2" key="1">
    <citation type="submission" date="2017-07" db="EMBL/GenBank/DDBJ databases">
        <title>Taro Niue Genome Assembly and Annotation.</title>
        <authorList>
            <person name="Atibalentja N."/>
            <person name="Keating K."/>
            <person name="Fields C.J."/>
        </authorList>
    </citation>
    <scope>NUCLEOTIDE SEQUENCE</scope>
    <source>
        <strain evidence="2">Niue_2</strain>
        <tissue evidence="2">Leaf</tissue>
    </source>
</reference>
<evidence type="ECO:0000313" key="3">
    <source>
        <dbReference type="Proteomes" id="UP000652761"/>
    </source>
</evidence>
<comment type="caution">
    <text evidence="2">The sequence shown here is derived from an EMBL/GenBank/DDBJ whole genome shotgun (WGS) entry which is preliminary data.</text>
</comment>
<name>A0A843WW05_COLES</name>
<feature type="compositionally biased region" description="Polar residues" evidence="1">
    <location>
        <begin position="15"/>
        <end position="29"/>
    </location>
</feature>